<evidence type="ECO:0000313" key="3">
    <source>
        <dbReference type="EMBL" id="KIW34873.1"/>
    </source>
</evidence>
<dbReference type="AlphaFoldDB" id="A0A0D2CUS2"/>
<sequence>MRFSSIIAPVSLAAVASAAPALSARGDGGSCIPYNIAIDIETQWISTLTNFDVNVATNLLAPELVDTSDSINYIAGIPLGGPTFPSAQAYIAGQGAQPPIGFTILGTDVVTCDGYIVLRWVGAVGQQIYPSQGITILKAVQKGSDATVGPTGWQLAEIHTEFNSAAWVADIGGTCPPPSGTARLLRN</sequence>
<name>A0A0D2CUS2_9EURO</name>
<evidence type="ECO:0000256" key="1">
    <source>
        <dbReference type="SAM" id="SignalP"/>
    </source>
</evidence>
<evidence type="ECO:0000259" key="2">
    <source>
        <dbReference type="Pfam" id="PF26534"/>
    </source>
</evidence>
<reference evidence="3 4" key="1">
    <citation type="submission" date="2015-01" db="EMBL/GenBank/DDBJ databases">
        <title>The Genome Sequence of Cladophialophora immunda CBS83496.</title>
        <authorList>
            <consortium name="The Broad Institute Genomics Platform"/>
            <person name="Cuomo C."/>
            <person name="de Hoog S."/>
            <person name="Gorbushina A."/>
            <person name="Stielow B."/>
            <person name="Teixiera M."/>
            <person name="Abouelleil A."/>
            <person name="Chapman S.B."/>
            <person name="Priest M."/>
            <person name="Young S.K."/>
            <person name="Wortman J."/>
            <person name="Nusbaum C."/>
            <person name="Birren B."/>
        </authorList>
    </citation>
    <scope>NUCLEOTIDE SEQUENCE [LARGE SCALE GENOMIC DNA]</scope>
    <source>
        <strain evidence="3 4">CBS 83496</strain>
    </source>
</reference>
<keyword evidence="1" id="KW-0732">Signal</keyword>
<evidence type="ECO:0000313" key="4">
    <source>
        <dbReference type="Proteomes" id="UP000054466"/>
    </source>
</evidence>
<proteinExistence type="predicted"/>
<dbReference type="HOGENOM" id="CLU_096573_0_1_1"/>
<dbReference type="GeneID" id="27340814"/>
<protein>
    <recommendedName>
        <fullName evidence="2">NTF2-like domain-containing protein</fullName>
    </recommendedName>
</protein>
<dbReference type="VEuPathDB" id="FungiDB:PV07_01620"/>
<dbReference type="Pfam" id="PF26534">
    <property type="entry name" value="NTF2_7"/>
    <property type="match status" value="1"/>
</dbReference>
<dbReference type="Proteomes" id="UP000054466">
    <property type="component" value="Unassembled WGS sequence"/>
</dbReference>
<feature type="signal peptide" evidence="1">
    <location>
        <begin position="1"/>
        <end position="18"/>
    </location>
</feature>
<keyword evidence="4" id="KW-1185">Reference proteome</keyword>
<dbReference type="OrthoDB" id="5596743at2759"/>
<feature type="chain" id="PRO_5002250930" description="NTF2-like domain-containing protein" evidence="1">
    <location>
        <begin position="19"/>
        <end position="187"/>
    </location>
</feature>
<gene>
    <name evidence="3" type="ORF">PV07_01620</name>
</gene>
<dbReference type="EMBL" id="KN847040">
    <property type="protein sequence ID" value="KIW34873.1"/>
    <property type="molecule type" value="Genomic_DNA"/>
</dbReference>
<accession>A0A0D2CUS2</accession>
<organism evidence="3 4">
    <name type="scientific">Cladophialophora immunda</name>
    <dbReference type="NCBI Taxonomy" id="569365"/>
    <lineage>
        <taxon>Eukaryota</taxon>
        <taxon>Fungi</taxon>
        <taxon>Dikarya</taxon>
        <taxon>Ascomycota</taxon>
        <taxon>Pezizomycotina</taxon>
        <taxon>Eurotiomycetes</taxon>
        <taxon>Chaetothyriomycetidae</taxon>
        <taxon>Chaetothyriales</taxon>
        <taxon>Herpotrichiellaceae</taxon>
        <taxon>Cladophialophora</taxon>
    </lineage>
</organism>
<dbReference type="InterPro" id="IPR058645">
    <property type="entry name" value="NTF2-like_dom_7"/>
</dbReference>
<dbReference type="RefSeq" id="XP_016255089.1">
    <property type="nucleotide sequence ID" value="XM_016388161.1"/>
</dbReference>
<feature type="domain" description="NTF2-like" evidence="2">
    <location>
        <begin position="31"/>
        <end position="174"/>
    </location>
</feature>